<dbReference type="EMBL" id="BPVZ01000001">
    <property type="protein sequence ID" value="GKU86603.1"/>
    <property type="molecule type" value="Genomic_DNA"/>
</dbReference>
<accession>A0AAV5HCR2</accession>
<evidence type="ECO:0000313" key="2">
    <source>
        <dbReference type="Proteomes" id="UP001054252"/>
    </source>
</evidence>
<protein>
    <submittedName>
        <fullName evidence="1">Uncharacterized protein</fullName>
    </submittedName>
</protein>
<organism evidence="1 2">
    <name type="scientific">Rubroshorea leprosula</name>
    <dbReference type="NCBI Taxonomy" id="152421"/>
    <lineage>
        <taxon>Eukaryota</taxon>
        <taxon>Viridiplantae</taxon>
        <taxon>Streptophyta</taxon>
        <taxon>Embryophyta</taxon>
        <taxon>Tracheophyta</taxon>
        <taxon>Spermatophyta</taxon>
        <taxon>Magnoliopsida</taxon>
        <taxon>eudicotyledons</taxon>
        <taxon>Gunneridae</taxon>
        <taxon>Pentapetalae</taxon>
        <taxon>rosids</taxon>
        <taxon>malvids</taxon>
        <taxon>Malvales</taxon>
        <taxon>Dipterocarpaceae</taxon>
        <taxon>Rubroshorea</taxon>
    </lineage>
</organism>
<reference evidence="1 2" key="1">
    <citation type="journal article" date="2021" name="Commun. Biol.">
        <title>The genome of Shorea leprosula (Dipterocarpaceae) highlights the ecological relevance of drought in aseasonal tropical rainforests.</title>
        <authorList>
            <person name="Ng K.K.S."/>
            <person name="Kobayashi M.J."/>
            <person name="Fawcett J.A."/>
            <person name="Hatakeyama M."/>
            <person name="Paape T."/>
            <person name="Ng C.H."/>
            <person name="Ang C.C."/>
            <person name="Tnah L.H."/>
            <person name="Lee C.T."/>
            <person name="Nishiyama T."/>
            <person name="Sese J."/>
            <person name="O'Brien M.J."/>
            <person name="Copetti D."/>
            <person name="Mohd Noor M.I."/>
            <person name="Ong R.C."/>
            <person name="Putra M."/>
            <person name="Sireger I.Z."/>
            <person name="Indrioko S."/>
            <person name="Kosugi Y."/>
            <person name="Izuno A."/>
            <person name="Isagi Y."/>
            <person name="Lee S.L."/>
            <person name="Shimizu K.K."/>
        </authorList>
    </citation>
    <scope>NUCLEOTIDE SEQUENCE [LARGE SCALE GENOMIC DNA]</scope>
    <source>
        <strain evidence="1">214</strain>
    </source>
</reference>
<comment type="caution">
    <text evidence="1">The sequence shown here is derived from an EMBL/GenBank/DDBJ whole genome shotgun (WGS) entry which is preliminary data.</text>
</comment>
<sequence>MLVLPFCSSTALSGQVVPCQILSISNNTSLSYRFHDGYIAISNFPAHRQRMIDKVNRRECFCTGTHLAEAVNNLEEDCRQTLPRRSRKEVRQISRDSRRGFKCAEESLKHYKFKFKIFM</sequence>
<dbReference type="Proteomes" id="UP001054252">
    <property type="component" value="Unassembled WGS sequence"/>
</dbReference>
<gene>
    <name evidence="1" type="ORF">SLEP1_g1109</name>
</gene>
<dbReference type="AlphaFoldDB" id="A0AAV5HCR2"/>
<evidence type="ECO:0000313" key="1">
    <source>
        <dbReference type="EMBL" id="GKU86603.1"/>
    </source>
</evidence>
<proteinExistence type="predicted"/>
<name>A0AAV5HCR2_9ROSI</name>
<keyword evidence="2" id="KW-1185">Reference proteome</keyword>